<dbReference type="Proteomes" id="UP001143474">
    <property type="component" value="Unassembled WGS sequence"/>
</dbReference>
<evidence type="ECO:0000256" key="2">
    <source>
        <dbReference type="SAM" id="Phobius"/>
    </source>
</evidence>
<keyword evidence="2" id="KW-0812">Transmembrane</keyword>
<evidence type="ECO:0000259" key="3">
    <source>
        <dbReference type="Pfam" id="PF14219"/>
    </source>
</evidence>
<feature type="domain" description="DUF4328" evidence="3">
    <location>
        <begin position="174"/>
        <end position="327"/>
    </location>
</feature>
<feature type="transmembrane region" description="Helical" evidence="2">
    <location>
        <begin position="182"/>
        <end position="204"/>
    </location>
</feature>
<organism evidence="4 5">
    <name type="scientific">Streptosporangium carneum</name>
    <dbReference type="NCBI Taxonomy" id="47481"/>
    <lineage>
        <taxon>Bacteria</taxon>
        <taxon>Bacillati</taxon>
        <taxon>Actinomycetota</taxon>
        <taxon>Actinomycetes</taxon>
        <taxon>Streptosporangiales</taxon>
        <taxon>Streptosporangiaceae</taxon>
        <taxon>Streptosporangium</taxon>
    </lineage>
</organism>
<feature type="region of interest" description="Disordered" evidence="1">
    <location>
        <begin position="1"/>
        <end position="111"/>
    </location>
</feature>
<proteinExistence type="predicted"/>
<name>A0A9W6MGA8_9ACTN</name>
<evidence type="ECO:0000313" key="4">
    <source>
        <dbReference type="EMBL" id="GLK13076.1"/>
    </source>
</evidence>
<feature type="transmembrane region" description="Helical" evidence="2">
    <location>
        <begin position="270"/>
        <end position="290"/>
    </location>
</feature>
<dbReference type="AlphaFoldDB" id="A0A9W6MGA8"/>
<dbReference type="Pfam" id="PF14219">
    <property type="entry name" value="DUF4328"/>
    <property type="match status" value="1"/>
</dbReference>
<feature type="transmembrane region" description="Helical" evidence="2">
    <location>
        <begin position="302"/>
        <end position="324"/>
    </location>
</feature>
<reference evidence="4" key="1">
    <citation type="journal article" date="2014" name="Int. J. Syst. Evol. Microbiol.">
        <title>Complete genome sequence of Corynebacterium casei LMG S-19264T (=DSM 44701T), isolated from a smear-ripened cheese.</title>
        <authorList>
            <consortium name="US DOE Joint Genome Institute (JGI-PGF)"/>
            <person name="Walter F."/>
            <person name="Albersmeier A."/>
            <person name="Kalinowski J."/>
            <person name="Ruckert C."/>
        </authorList>
    </citation>
    <scope>NUCLEOTIDE SEQUENCE</scope>
    <source>
        <strain evidence="4">VKM Ac-2007</strain>
    </source>
</reference>
<feature type="compositionally biased region" description="Pro residues" evidence="1">
    <location>
        <begin position="1"/>
        <end position="10"/>
    </location>
</feature>
<keyword evidence="2" id="KW-0472">Membrane</keyword>
<dbReference type="InterPro" id="IPR025565">
    <property type="entry name" value="DUF4328"/>
</dbReference>
<keyword evidence="5" id="KW-1185">Reference proteome</keyword>
<feature type="transmembrane region" description="Helical" evidence="2">
    <location>
        <begin position="136"/>
        <end position="162"/>
    </location>
</feature>
<protein>
    <recommendedName>
        <fullName evidence="3">DUF4328 domain-containing protein</fullName>
    </recommendedName>
</protein>
<keyword evidence="2" id="KW-1133">Transmembrane helix</keyword>
<feature type="compositionally biased region" description="Pro residues" evidence="1">
    <location>
        <begin position="87"/>
        <end position="102"/>
    </location>
</feature>
<evidence type="ECO:0000313" key="5">
    <source>
        <dbReference type="Proteomes" id="UP001143474"/>
    </source>
</evidence>
<feature type="compositionally biased region" description="Pro residues" evidence="1">
    <location>
        <begin position="63"/>
        <end position="75"/>
    </location>
</feature>
<sequence>MDSTTPPPKPVRPEPAVSDPESEPVSKPDQDAEPDQEPEPEQDAEGDQDAESEQDAEPDQDPGPEPRPALAPRPGPALVRTGAGTVPHPPPPDPPSDPPSPVPTSRSWVSPPFNQRSSRSFVFVPEPRPLERLVDLAVVALVALFVDVLAEIAIMLAGPTLAAASRILAEESGMSADTVLDWLLILLHLSTSAPAGMTFMFWLLQARLNAQSLTRVPHRWLKTFILVGWFVPVVNCWLPKQIVDDIWASSRPGGVRGGNIARETHSGLVWAWWILWLLANGMTWLSTWTFAAPGHRGLAASILLNAFFLFPTVVAAILQAAVILRITHFQENHVLRERRLLQERRLALQRSWTERTEETPVGSQ</sequence>
<reference evidence="4" key="2">
    <citation type="submission" date="2023-01" db="EMBL/GenBank/DDBJ databases">
        <authorList>
            <person name="Sun Q."/>
            <person name="Evtushenko L."/>
        </authorList>
    </citation>
    <scope>NUCLEOTIDE SEQUENCE</scope>
    <source>
        <strain evidence="4">VKM Ac-2007</strain>
    </source>
</reference>
<feature type="compositionally biased region" description="Acidic residues" evidence="1">
    <location>
        <begin position="31"/>
        <end position="62"/>
    </location>
</feature>
<accession>A0A9W6MGA8</accession>
<comment type="caution">
    <text evidence="4">The sequence shown here is derived from an EMBL/GenBank/DDBJ whole genome shotgun (WGS) entry which is preliminary data.</text>
</comment>
<evidence type="ECO:0000256" key="1">
    <source>
        <dbReference type="SAM" id="MobiDB-lite"/>
    </source>
</evidence>
<gene>
    <name evidence="4" type="ORF">GCM10017600_64870</name>
</gene>
<dbReference type="EMBL" id="BSEV01000020">
    <property type="protein sequence ID" value="GLK13076.1"/>
    <property type="molecule type" value="Genomic_DNA"/>
</dbReference>